<gene>
    <name evidence="1" type="ORF">TNCT_58341</name>
</gene>
<name>A0A8X6G0H8_TRICU</name>
<dbReference type="Proteomes" id="UP000887116">
    <property type="component" value="Unassembled WGS sequence"/>
</dbReference>
<evidence type="ECO:0000313" key="1">
    <source>
        <dbReference type="EMBL" id="GFQ93805.1"/>
    </source>
</evidence>
<dbReference type="AlphaFoldDB" id="A0A8X6G0H8"/>
<proteinExistence type="predicted"/>
<organism evidence="1 2">
    <name type="scientific">Trichonephila clavata</name>
    <name type="common">Joro spider</name>
    <name type="synonym">Nephila clavata</name>
    <dbReference type="NCBI Taxonomy" id="2740835"/>
    <lineage>
        <taxon>Eukaryota</taxon>
        <taxon>Metazoa</taxon>
        <taxon>Ecdysozoa</taxon>
        <taxon>Arthropoda</taxon>
        <taxon>Chelicerata</taxon>
        <taxon>Arachnida</taxon>
        <taxon>Araneae</taxon>
        <taxon>Araneomorphae</taxon>
        <taxon>Entelegynae</taxon>
        <taxon>Araneoidea</taxon>
        <taxon>Nephilidae</taxon>
        <taxon>Trichonephila</taxon>
    </lineage>
</organism>
<feature type="non-terminal residue" evidence="1">
    <location>
        <position position="1"/>
    </location>
</feature>
<reference evidence="1" key="1">
    <citation type="submission" date="2020-07" db="EMBL/GenBank/DDBJ databases">
        <title>Multicomponent nature underlies the extraordinary mechanical properties of spider dragline silk.</title>
        <authorList>
            <person name="Kono N."/>
            <person name="Nakamura H."/>
            <person name="Mori M."/>
            <person name="Yoshida Y."/>
            <person name="Ohtoshi R."/>
            <person name="Malay A.D."/>
            <person name="Moran D.A.P."/>
            <person name="Tomita M."/>
            <person name="Numata K."/>
            <person name="Arakawa K."/>
        </authorList>
    </citation>
    <scope>NUCLEOTIDE SEQUENCE</scope>
</reference>
<protein>
    <submittedName>
        <fullName evidence="1">Uncharacterized protein</fullName>
    </submittedName>
</protein>
<comment type="caution">
    <text evidence="1">The sequence shown here is derived from an EMBL/GenBank/DDBJ whole genome shotgun (WGS) entry which is preliminary data.</text>
</comment>
<sequence>MTLPEIDFSHYRPLQIKIIRIFRSNLRSPCKIGSSSHYIHKVIRENEKEKRILARERALKKHFTRTFLTIPCYLAFM</sequence>
<keyword evidence="2" id="KW-1185">Reference proteome</keyword>
<accession>A0A8X6G0H8</accession>
<dbReference type="EMBL" id="BMAO01014252">
    <property type="protein sequence ID" value="GFQ93805.1"/>
    <property type="molecule type" value="Genomic_DNA"/>
</dbReference>
<evidence type="ECO:0000313" key="2">
    <source>
        <dbReference type="Proteomes" id="UP000887116"/>
    </source>
</evidence>